<dbReference type="EMBL" id="FOOG01000036">
    <property type="protein sequence ID" value="SFG33735.1"/>
    <property type="molecule type" value="Genomic_DNA"/>
</dbReference>
<dbReference type="RefSeq" id="WP_089753440.1">
    <property type="nucleotide sequence ID" value="NZ_FOOG01000036.1"/>
</dbReference>
<feature type="transmembrane region" description="Helical" evidence="1">
    <location>
        <begin position="42"/>
        <end position="61"/>
    </location>
</feature>
<accession>A0A1I2QZ16</accession>
<feature type="transmembrane region" description="Helical" evidence="1">
    <location>
        <begin position="124"/>
        <end position="148"/>
    </location>
</feature>
<evidence type="ECO:0000313" key="3">
    <source>
        <dbReference type="Proteomes" id="UP000198897"/>
    </source>
</evidence>
<dbReference type="OrthoDB" id="7062363at2"/>
<dbReference type="Pfam" id="PF11391">
    <property type="entry name" value="DUF2798"/>
    <property type="match status" value="2"/>
</dbReference>
<evidence type="ECO:0000313" key="2">
    <source>
        <dbReference type="EMBL" id="SFG33735.1"/>
    </source>
</evidence>
<keyword evidence="3" id="KW-1185">Reference proteome</keyword>
<dbReference type="AlphaFoldDB" id="A0A1I2QZ16"/>
<evidence type="ECO:0000256" key="1">
    <source>
        <dbReference type="SAM" id="Phobius"/>
    </source>
</evidence>
<keyword evidence="1" id="KW-1133">Transmembrane helix</keyword>
<protein>
    <recommendedName>
        <fullName evidence="4">DUF2798 domain-containing protein</fullName>
    </recommendedName>
</protein>
<organism evidence="2 3">
    <name type="scientific">Halobacillus alkaliphilus</name>
    <dbReference type="NCBI Taxonomy" id="396056"/>
    <lineage>
        <taxon>Bacteria</taxon>
        <taxon>Bacillati</taxon>
        <taxon>Bacillota</taxon>
        <taxon>Bacilli</taxon>
        <taxon>Bacillales</taxon>
        <taxon>Bacillaceae</taxon>
        <taxon>Halobacillus</taxon>
    </lineage>
</organism>
<keyword evidence="1" id="KW-0472">Membrane</keyword>
<name>A0A1I2QZ16_9BACI</name>
<proteinExistence type="predicted"/>
<dbReference type="InterPro" id="IPR021529">
    <property type="entry name" value="DUF2798"/>
</dbReference>
<feature type="transmembrane region" description="Helical" evidence="1">
    <location>
        <begin position="81"/>
        <end position="104"/>
    </location>
</feature>
<dbReference type="Proteomes" id="UP000198897">
    <property type="component" value="Unassembled WGS sequence"/>
</dbReference>
<reference evidence="3" key="1">
    <citation type="submission" date="2016-10" db="EMBL/GenBank/DDBJ databases">
        <authorList>
            <person name="Varghese N."/>
            <person name="Submissions S."/>
        </authorList>
    </citation>
    <scope>NUCLEOTIDE SEQUENCE [LARGE SCALE GENOMIC DNA]</scope>
    <source>
        <strain evidence="3">FP5</strain>
    </source>
</reference>
<gene>
    <name evidence="2" type="ORF">SAMN05216353_1368</name>
</gene>
<feature type="transmembrane region" description="Helical" evidence="1">
    <location>
        <begin position="9"/>
        <end position="30"/>
    </location>
</feature>
<evidence type="ECO:0008006" key="4">
    <source>
        <dbReference type="Google" id="ProtNLM"/>
    </source>
</evidence>
<sequence>MPTTRKEGLYFGSMMCFGMVVIMTIYNMYMNDLFGILSFKEIVIQFVLAYVIALVLDLFFVGPLASKIVSLLPFSKKNIPLFVISMSTCMVFGMAFCMSFYGLVTSYLHSGVQNGTLYKDYLHIFTFNFIFALPLQLVVMGPIIRLLFIKFIKKNTQSLTAN</sequence>
<keyword evidence="1" id="KW-0812">Transmembrane</keyword>